<dbReference type="GO" id="GO:0048813">
    <property type="term" value="P:dendrite morphogenesis"/>
    <property type="evidence" value="ECO:0007669"/>
    <property type="project" value="TreeGrafter"/>
</dbReference>
<name>A0A9Q0YRA5_HOLLE</name>
<comment type="similarity">
    <text evidence="4">Belongs to the ABITRAM family.</text>
</comment>
<comment type="subcellular location">
    <subcellularLocation>
        <location evidence="1">Cell projection</location>
        <location evidence="1">Dendrite</location>
    </subcellularLocation>
    <subcellularLocation>
        <location evidence="3">Cell projection</location>
        <location evidence="3">Growth cone</location>
    </subcellularLocation>
    <subcellularLocation>
        <location evidence="2">Nucleus speckle</location>
    </subcellularLocation>
</comment>
<dbReference type="GO" id="GO:0051489">
    <property type="term" value="P:regulation of filopodium assembly"/>
    <property type="evidence" value="ECO:0007669"/>
    <property type="project" value="TreeGrafter"/>
</dbReference>
<gene>
    <name evidence="10" type="ORF">HOLleu_35339</name>
</gene>
<evidence type="ECO:0000256" key="9">
    <source>
        <dbReference type="ARBA" id="ARBA00030786"/>
    </source>
</evidence>
<evidence type="ECO:0000313" key="11">
    <source>
        <dbReference type="Proteomes" id="UP001152320"/>
    </source>
</evidence>
<dbReference type="GO" id="GO:0003785">
    <property type="term" value="F:actin monomer binding"/>
    <property type="evidence" value="ECO:0007669"/>
    <property type="project" value="TreeGrafter"/>
</dbReference>
<dbReference type="OrthoDB" id="48130at2759"/>
<dbReference type="InterPro" id="IPR011053">
    <property type="entry name" value="Single_hybrid_motif"/>
</dbReference>
<dbReference type="FunFam" id="2.40.50.100:FF:000048">
    <property type="entry name" value="Protein Abitram"/>
    <property type="match status" value="1"/>
</dbReference>
<sequence>MADLNERDSSEEHKLFIDKYFEQSFKTVSTKEPASEFEDYCVLKHSNKVCVLTLAPGHSLLTSNKQITLVDFQITPTTNRMDNKVVGKSKKGAQWLANLSPICRVKCSDNSEYTIRSCIQGKLIEVNERLSTHPSLITEKPFTEGYIAIILPKLKKWDNEMLTLISKAEYFKVLEERKNLNLEDT</sequence>
<organism evidence="10 11">
    <name type="scientific">Holothuria leucospilota</name>
    <name type="common">Black long sea cucumber</name>
    <name type="synonym">Mertensiothuria leucospilota</name>
    <dbReference type="NCBI Taxonomy" id="206669"/>
    <lineage>
        <taxon>Eukaryota</taxon>
        <taxon>Metazoa</taxon>
        <taxon>Echinodermata</taxon>
        <taxon>Eleutherozoa</taxon>
        <taxon>Echinozoa</taxon>
        <taxon>Holothuroidea</taxon>
        <taxon>Aspidochirotacea</taxon>
        <taxon>Aspidochirotida</taxon>
        <taxon>Holothuriidae</taxon>
        <taxon>Holothuria</taxon>
    </lineage>
</organism>
<dbReference type="GO" id="GO:0016607">
    <property type="term" value="C:nuclear speck"/>
    <property type="evidence" value="ECO:0007669"/>
    <property type="project" value="UniProtKB-SubCell"/>
</dbReference>
<comment type="caution">
    <text evidence="10">The sequence shown here is derived from an EMBL/GenBank/DDBJ whole genome shotgun (WGS) entry which is preliminary data.</text>
</comment>
<accession>A0A9Q0YRA5</accession>
<keyword evidence="7" id="KW-0966">Cell projection</keyword>
<dbReference type="GO" id="GO:0032433">
    <property type="term" value="C:filopodium tip"/>
    <property type="evidence" value="ECO:0007669"/>
    <property type="project" value="TreeGrafter"/>
</dbReference>
<dbReference type="PANTHER" id="PTHR13651:SF0">
    <property type="entry name" value="PROTEIN ABITRAM"/>
    <property type="match status" value="1"/>
</dbReference>
<dbReference type="GO" id="GO:0030027">
    <property type="term" value="C:lamellipodium"/>
    <property type="evidence" value="ECO:0007669"/>
    <property type="project" value="TreeGrafter"/>
</dbReference>
<dbReference type="InterPro" id="IPR033753">
    <property type="entry name" value="GCV_H/Fam206"/>
</dbReference>
<proteinExistence type="inferred from homology"/>
<evidence type="ECO:0000256" key="8">
    <source>
        <dbReference type="ARBA" id="ARBA00030463"/>
    </source>
</evidence>
<dbReference type="PANTHER" id="PTHR13651">
    <property type="entry name" value="PROTEIN ABITRAM"/>
    <property type="match status" value="1"/>
</dbReference>
<keyword evidence="11" id="KW-1185">Reference proteome</keyword>
<dbReference type="InterPro" id="IPR039169">
    <property type="entry name" value="Abitram"/>
</dbReference>
<evidence type="ECO:0000256" key="2">
    <source>
        <dbReference type="ARBA" id="ARBA00004324"/>
    </source>
</evidence>
<evidence type="ECO:0000256" key="7">
    <source>
        <dbReference type="ARBA" id="ARBA00023273"/>
    </source>
</evidence>
<dbReference type="SUPFAM" id="SSF51230">
    <property type="entry name" value="Single hybrid motif"/>
    <property type="match status" value="1"/>
</dbReference>
<evidence type="ECO:0000256" key="6">
    <source>
        <dbReference type="ARBA" id="ARBA00023242"/>
    </source>
</evidence>
<evidence type="ECO:0000256" key="4">
    <source>
        <dbReference type="ARBA" id="ARBA00010764"/>
    </source>
</evidence>
<evidence type="ECO:0000313" key="10">
    <source>
        <dbReference type="EMBL" id="KAJ8025199.1"/>
    </source>
</evidence>
<evidence type="ECO:0000256" key="1">
    <source>
        <dbReference type="ARBA" id="ARBA00004279"/>
    </source>
</evidence>
<evidence type="ECO:0000256" key="5">
    <source>
        <dbReference type="ARBA" id="ARBA00019325"/>
    </source>
</evidence>
<dbReference type="Gene3D" id="2.40.50.100">
    <property type="match status" value="1"/>
</dbReference>
<dbReference type="GO" id="GO:0030833">
    <property type="term" value="P:regulation of actin filament polymerization"/>
    <property type="evidence" value="ECO:0007669"/>
    <property type="project" value="TreeGrafter"/>
</dbReference>
<dbReference type="AlphaFoldDB" id="A0A9Q0YRA5"/>
<dbReference type="Proteomes" id="UP001152320">
    <property type="component" value="Chromosome 18"/>
</dbReference>
<dbReference type="Pfam" id="PF01597">
    <property type="entry name" value="GCV_H"/>
    <property type="match status" value="1"/>
</dbReference>
<evidence type="ECO:0000256" key="3">
    <source>
        <dbReference type="ARBA" id="ARBA00004624"/>
    </source>
</evidence>
<dbReference type="GO" id="GO:0030425">
    <property type="term" value="C:dendrite"/>
    <property type="evidence" value="ECO:0007669"/>
    <property type="project" value="UniProtKB-SubCell"/>
</dbReference>
<protein>
    <recommendedName>
        <fullName evidence="5">Protein Abitram</fullName>
    </recommendedName>
    <alternativeName>
        <fullName evidence="8">Actin-binding transcription modulator</fullName>
    </alternativeName>
    <alternativeName>
        <fullName evidence="9">Protein Simiate</fullName>
    </alternativeName>
</protein>
<dbReference type="EMBL" id="JAIZAY010000018">
    <property type="protein sequence ID" value="KAJ8025199.1"/>
    <property type="molecule type" value="Genomic_DNA"/>
</dbReference>
<dbReference type="GO" id="GO:0051015">
    <property type="term" value="F:actin filament binding"/>
    <property type="evidence" value="ECO:0007669"/>
    <property type="project" value="TreeGrafter"/>
</dbReference>
<reference evidence="10" key="1">
    <citation type="submission" date="2021-10" db="EMBL/GenBank/DDBJ databases">
        <title>Tropical sea cucumber genome reveals ecological adaptation and Cuvierian tubules defense mechanism.</title>
        <authorList>
            <person name="Chen T."/>
        </authorList>
    </citation>
    <scope>NUCLEOTIDE SEQUENCE</scope>
    <source>
        <strain evidence="10">Nanhai2018</strain>
        <tissue evidence="10">Muscle</tissue>
    </source>
</reference>
<keyword evidence="6" id="KW-0539">Nucleus</keyword>
<dbReference type="GO" id="GO:0030426">
    <property type="term" value="C:growth cone"/>
    <property type="evidence" value="ECO:0007669"/>
    <property type="project" value="UniProtKB-SubCell"/>
</dbReference>